<reference evidence="1" key="2">
    <citation type="journal article" date="2019" name="IMA Fungus">
        <title>Genome sequencing and comparison of five Tilletia species to identify candidate genes for the detection of regulated species infecting wheat.</title>
        <authorList>
            <person name="Nguyen H.D.T."/>
            <person name="Sultana T."/>
            <person name="Kesanakurti P."/>
            <person name="Hambleton S."/>
        </authorList>
    </citation>
    <scope>NUCLEOTIDE SEQUENCE</scope>
    <source>
        <strain evidence="1">DAOMC 236416</strain>
    </source>
</reference>
<accession>A0A177T7K8</accession>
<sequence length="173" mass="18763">MWAEAVGAELGIRYLVATGVRDRRVRLYMDNTAVEAGFRHGLAAQDPDLCPVAALRHHLEISPLSEASSLFAYDDPVGPFPSPAPSSWHVCAARPQRQSSLCSTAILSASEVARSCFCAGWPSSAKKRTAAGGWTRGQRTSALIPVCSLLAYRKGEDGLLGTQNARLWLRLRR</sequence>
<organism evidence="1 2">
    <name type="scientific">Tilletia indica</name>
    <dbReference type="NCBI Taxonomy" id="43049"/>
    <lineage>
        <taxon>Eukaryota</taxon>
        <taxon>Fungi</taxon>
        <taxon>Dikarya</taxon>
        <taxon>Basidiomycota</taxon>
        <taxon>Ustilaginomycotina</taxon>
        <taxon>Exobasidiomycetes</taxon>
        <taxon>Tilletiales</taxon>
        <taxon>Tilletiaceae</taxon>
        <taxon>Tilletia</taxon>
    </lineage>
</organism>
<proteinExistence type="predicted"/>
<keyword evidence="2" id="KW-1185">Reference proteome</keyword>
<name>A0A177T7K8_9BASI</name>
<dbReference type="AlphaFoldDB" id="A0A177T7K8"/>
<dbReference type="EMBL" id="LWDF02002598">
    <property type="protein sequence ID" value="KAE8235728.1"/>
    <property type="molecule type" value="Genomic_DNA"/>
</dbReference>
<comment type="caution">
    <text evidence="1">The sequence shown here is derived from an EMBL/GenBank/DDBJ whole genome shotgun (WGS) entry which is preliminary data.</text>
</comment>
<evidence type="ECO:0000313" key="1">
    <source>
        <dbReference type="EMBL" id="KAE8235728.1"/>
    </source>
</evidence>
<protein>
    <submittedName>
        <fullName evidence="1">Uncharacterized protein</fullName>
    </submittedName>
</protein>
<evidence type="ECO:0000313" key="2">
    <source>
        <dbReference type="Proteomes" id="UP000077521"/>
    </source>
</evidence>
<reference evidence="1" key="1">
    <citation type="submission" date="2016-04" db="EMBL/GenBank/DDBJ databases">
        <authorList>
            <person name="Nguyen H.D."/>
            <person name="Samba Siva P."/>
            <person name="Cullis J."/>
            <person name="Levesque C.A."/>
            <person name="Hambleton S."/>
        </authorList>
    </citation>
    <scope>NUCLEOTIDE SEQUENCE</scope>
    <source>
        <strain evidence="1">DAOMC 236416</strain>
    </source>
</reference>
<gene>
    <name evidence="1" type="ORF">A4X13_0g9397</name>
</gene>
<dbReference type="Proteomes" id="UP000077521">
    <property type="component" value="Unassembled WGS sequence"/>
</dbReference>